<feature type="compositionally biased region" description="Polar residues" evidence="1">
    <location>
        <begin position="89"/>
        <end position="98"/>
    </location>
</feature>
<feature type="region of interest" description="Disordered" evidence="1">
    <location>
        <begin position="1"/>
        <end position="20"/>
    </location>
</feature>
<evidence type="ECO:0000256" key="1">
    <source>
        <dbReference type="SAM" id="MobiDB-lite"/>
    </source>
</evidence>
<evidence type="ECO:0000313" key="3">
    <source>
        <dbReference type="EMBL" id="JAS53438.1"/>
    </source>
</evidence>
<dbReference type="GO" id="GO:0071897">
    <property type="term" value="P:DNA biosynthetic process"/>
    <property type="evidence" value="ECO:0007669"/>
    <property type="project" value="UniProtKB-ARBA"/>
</dbReference>
<feature type="domain" description="Reverse transcriptase" evidence="2">
    <location>
        <begin position="197"/>
        <end position="335"/>
    </location>
</feature>
<feature type="region of interest" description="Disordered" evidence="1">
    <location>
        <begin position="84"/>
        <end position="103"/>
    </location>
</feature>
<dbReference type="PROSITE" id="PS50878">
    <property type="entry name" value="RT_POL"/>
    <property type="match status" value="1"/>
</dbReference>
<dbReference type="Pfam" id="PF00078">
    <property type="entry name" value="RVT_1"/>
    <property type="match status" value="1"/>
</dbReference>
<dbReference type="PANTHER" id="PTHR47510">
    <property type="entry name" value="REVERSE TRANSCRIPTASE DOMAIN-CONTAINING PROTEIN"/>
    <property type="match status" value="1"/>
</dbReference>
<feature type="non-terminal residue" evidence="3">
    <location>
        <position position="1"/>
    </location>
</feature>
<name>A0A1B6FTB4_9HEMI</name>
<sequence>KRSRGKKKKKNRTTDKEADRLREDFLRTQALYNITGLLEHKQETASKKKAYDLRLKELRKQEITNQILRSDNKTKTLWNIVNGERKPKTSCNPQQLVNSDGEKITDPKNIANYLNLRFTTAADNALAANPRQSLNILTNNNCDSPLLTLNHSTVGEMEKVISSLKTKTLSGIDEVSSKLVKICKEELAGPINHLINMSFDEGKFPTRLKLSKVIPLFKQGNAAEASNYRPISLISTFSKVFENVALSRLMNHILEHNMLTNHQHGFIKGRSTITAITSLVEFIVDQCEAGNITTTVLLDFSKAFDCLDHSQLLLKLEAFGIYGNTASWFHSYLTD</sequence>
<protein>
    <recommendedName>
        <fullName evidence="2">Reverse transcriptase domain-containing protein</fullName>
    </recommendedName>
</protein>
<dbReference type="CDD" id="cd01650">
    <property type="entry name" value="RT_nLTR_like"/>
    <property type="match status" value="1"/>
</dbReference>
<feature type="non-terminal residue" evidence="3">
    <location>
        <position position="335"/>
    </location>
</feature>
<dbReference type="SUPFAM" id="SSF56672">
    <property type="entry name" value="DNA/RNA polymerases"/>
    <property type="match status" value="1"/>
</dbReference>
<dbReference type="PANTHER" id="PTHR47510:SF3">
    <property type="entry name" value="ENDO_EXONUCLEASE_PHOSPHATASE DOMAIN-CONTAINING PROTEIN"/>
    <property type="match status" value="1"/>
</dbReference>
<feature type="compositionally biased region" description="Basic residues" evidence="1">
    <location>
        <begin position="1"/>
        <end position="11"/>
    </location>
</feature>
<dbReference type="InterPro" id="IPR000477">
    <property type="entry name" value="RT_dom"/>
</dbReference>
<dbReference type="InterPro" id="IPR043502">
    <property type="entry name" value="DNA/RNA_pol_sf"/>
</dbReference>
<dbReference type="EMBL" id="GECZ01016331">
    <property type="protein sequence ID" value="JAS53438.1"/>
    <property type="molecule type" value="Transcribed_RNA"/>
</dbReference>
<dbReference type="AlphaFoldDB" id="A0A1B6FTB4"/>
<accession>A0A1B6FTB4</accession>
<proteinExistence type="predicted"/>
<gene>
    <name evidence="3" type="ORF">g.17222</name>
</gene>
<reference evidence="3" key="1">
    <citation type="submission" date="2015-11" db="EMBL/GenBank/DDBJ databases">
        <title>De novo transcriptome assembly of four potential Pierce s Disease insect vectors from Arizona vineyards.</title>
        <authorList>
            <person name="Tassone E.E."/>
        </authorList>
    </citation>
    <scope>NUCLEOTIDE SEQUENCE</scope>
</reference>
<organism evidence="3">
    <name type="scientific">Cuerna arida</name>
    <dbReference type="NCBI Taxonomy" id="1464854"/>
    <lineage>
        <taxon>Eukaryota</taxon>
        <taxon>Metazoa</taxon>
        <taxon>Ecdysozoa</taxon>
        <taxon>Arthropoda</taxon>
        <taxon>Hexapoda</taxon>
        <taxon>Insecta</taxon>
        <taxon>Pterygota</taxon>
        <taxon>Neoptera</taxon>
        <taxon>Paraneoptera</taxon>
        <taxon>Hemiptera</taxon>
        <taxon>Auchenorrhyncha</taxon>
        <taxon>Membracoidea</taxon>
        <taxon>Cicadellidae</taxon>
        <taxon>Cicadellinae</taxon>
        <taxon>Proconiini</taxon>
        <taxon>Cuerna</taxon>
    </lineage>
</organism>
<evidence type="ECO:0000259" key="2">
    <source>
        <dbReference type="PROSITE" id="PS50878"/>
    </source>
</evidence>